<dbReference type="GO" id="GO:0004497">
    <property type="term" value="F:monooxygenase activity"/>
    <property type="evidence" value="ECO:0007669"/>
    <property type="project" value="InterPro"/>
</dbReference>
<name>A0AA88ANW6_FICCA</name>
<dbReference type="InterPro" id="IPR002401">
    <property type="entry name" value="Cyt_P450_E_grp-I"/>
</dbReference>
<dbReference type="GO" id="GO:0016705">
    <property type="term" value="F:oxidoreductase activity, acting on paired donors, with incorporation or reduction of molecular oxygen"/>
    <property type="evidence" value="ECO:0007669"/>
    <property type="project" value="InterPro"/>
</dbReference>
<evidence type="ECO:0000313" key="6">
    <source>
        <dbReference type="Proteomes" id="UP001187192"/>
    </source>
</evidence>
<keyword evidence="4" id="KW-0732">Signal</keyword>
<comment type="caution">
    <text evidence="5">The sequence shown here is derived from an EMBL/GenBank/DDBJ whole genome shotgun (WGS) entry which is preliminary data.</text>
</comment>
<reference evidence="5" key="1">
    <citation type="submission" date="2023-07" db="EMBL/GenBank/DDBJ databases">
        <title>draft genome sequence of fig (Ficus carica).</title>
        <authorList>
            <person name="Takahashi T."/>
            <person name="Nishimura K."/>
        </authorList>
    </citation>
    <scope>NUCLEOTIDE SEQUENCE</scope>
</reference>
<gene>
    <name evidence="5" type="ORF">TIFTF001_026013</name>
</gene>
<feature type="chain" id="PRO_5041718427" description="Cytochrome P450" evidence="4">
    <location>
        <begin position="25"/>
        <end position="251"/>
    </location>
</feature>
<dbReference type="Gene3D" id="1.10.630.10">
    <property type="entry name" value="Cytochrome P450"/>
    <property type="match status" value="1"/>
</dbReference>
<sequence>MLNPWFVSAFIFFTLLFLMKRLLSKPQKNLPTSPPTFPNLGNLHHHRSLRPLYRSHGRLMLLHFGSRPVLIASSLNTAREIMKTHDIVLASRPKTNLSHKLLYQQRDISTAPSGEYWRQIRSICVLQLLSAKRVHSFLSIREEETALLVENIGSTSVPVNLSEIFASLSNDVVCRVSFGRKYEEIGMKKYFRESVGELMRLLGSFSVGDYIPWLYWVKRINGLDAQAERVAKEFNEFLDGVVDQHMEDQSI</sequence>
<dbReference type="PANTHER" id="PTHR47955:SF15">
    <property type="entry name" value="CYTOCHROME P450 71A2-LIKE"/>
    <property type="match status" value="1"/>
</dbReference>
<dbReference type="EMBL" id="BTGU01000066">
    <property type="protein sequence ID" value="GMN56897.1"/>
    <property type="molecule type" value="Genomic_DNA"/>
</dbReference>
<proteinExistence type="inferred from homology"/>
<dbReference type="AlphaFoldDB" id="A0AA88ANW6"/>
<accession>A0AA88ANW6</accession>
<dbReference type="SUPFAM" id="SSF48264">
    <property type="entry name" value="Cytochrome P450"/>
    <property type="match status" value="1"/>
</dbReference>
<dbReference type="PANTHER" id="PTHR47955">
    <property type="entry name" value="CYTOCHROME P450 FAMILY 71 PROTEIN"/>
    <property type="match status" value="1"/>
</dbReference>
<dbReference type="Pfam" id="PF00067">
    <property type="entry name" value="p450"/>
    <property type="match status" value="1"/>
</dbReference>
<feature type="signal peptide" evidence="4">
    <location>
        <begin position="1"/>
        <end position="24"/>
    </location>
</feature>
<keyword evidence="2" id="KW-0479">Metal-binding</keyword>
<dbReference type="Proteomes" id="UP001187192">
    <property type="component" value="Unassembled WGS sequence"/>
</dbReference>
<keyword evidence="6" id="KW-1185">Reference proteome</keyword>
<evidence type="ECO:0000256" key="4">
    <source>
        <dbReference type="SAM" id="SignalP"/>
    </source>
</evidence>
<comment type="similarity">
    <text evidence="1">Belongs to the cytochrome P450 family.</text>
</comment>
<dbReference type="InterPro" id="IPR036396">
    <property type="entry name" value="Cyt_P450_sf"/>
</dbReference>
<dbReference type="GO" id="GO:0005506">
    <property type="term" value="F:iron ion binding"/>
    <property type="evidence" value="ECO:0007669"/>
    <property type="project" value="InterPro"/>
</dbReference>
<evidence type="ECO:0000256" key="2">
    <source>
        <dbReference type="ARBA" id="ARBA00022723"/>
    </source>
</evidence>
<dbReference type="PRINTS" id="PR00463">
    <property type="entry name" value="EP450I"/>
</dbReference>
<evidence type="ECO:0000313" key="5">
    <source>
        <dbReference type="EMBL" id="GMN56897.1"/>
    </source>
</evidence>
<protein>
    <recommendedName>
        <fullName evidence="7">Cytochrome P450</fullName>
    </recommendedName>
</protein>
<keyword evidence="3" id="KW-0408">Iron</keyword>
<dbReference type="InterPro" id="IPR001128">
    <property type="entry name" value="Cyt_P450"/>
</dbReference>
<evidence type="ECO:0000256" key="3">
    <source>
        <dbReference type="ARBA" id="ARBA00023004"/>
    </source>
</evidence>
<evidence type="ECO:0008006" key="7">
    <source>
        <dbReference type="Google" id="ProtNLM"/>
    </source>
</evidence>
<organism evidence="5 6">
    <name type="scientific">Ficus carica</name>
    <name type="common">Common fig</name>
    <dbReference type="NCBI Taxonomy" id="3494"/>
    <lineage>
        <taxon>Eukaryota</taxon>
        <taxon>Viridiplantae</taxon>
        <taxon>Streptophyta</taxon>
        <taxon>Embryophyta</taxon>
        <taxon>Tracheophyta</taxon>
        <taxon>Spermatophyta</taxon>
        <taxon>Magnoliopsida</taxon>
        <taxon>eudicotyledons</taxon>
        <taxon>Gunneridae</taxon>
        <taxon>Pentapetalae</taxon>
        <taxon>rosids</taxon>
        <taxon>fabids</taxon>
        <taxon>Rosales</taxon>
        <taxon>Moraceae</taxon>
        <taxon>Ficeae</taxon>
        <taxon>Ficus</taxon>
    </lineage>
</organism>
<dbReference type="GO" id="GO:0020037">
    <property type="term" value="F:heme binding"/>
    <property type="evidence" value="ECO:0007669"/>
    <property type="project" value="InterPro"/>
</dbReference>
<evidence type="ECO:0000256" key="1">
    <source>
        <dbReference type="ARBA" id="ARBA00010617"/>
    </source>
</evidence>